<dbReference type="GO" id="GO:0008610">
    <property type="term" value="P:lipid biosynthetic process"/>
    <property type="evidence" value="ECO:0007669"/>
    <property type="project" value="TreeGrafter"/>
</dbReference>
<feature type="domain" description="Thioesterase" evidence="2">
    <location>
        <begin position="22"/>
        <end position="233"/>
    </location>
</feature>
<dbReference type="InterPro" id="IPR001031">
    <property type="entry name" value="Thioesterase"/>
</dbReference>
<evidence type="ECO:0000256" key="1">
    <source>
        <dbReference type="ARBA" id="ARBA00007169"/>
    </source>
</evidence>
<dbReference type="Pfam" id="PF00975">
    <property type="entry name" value="Thioesterase"/>
    <property type="match status" value="1"/>
</dbReference>
<dbReference type="SUPFAM" id="SSF53474">
    <property type="entry name" value="alpha/beta-Hydrolases"/>
    <property type="match status" value="1"/>
</dbReference>
<gene>
    <name evidence="3" type="ORF">NC797_05545</name>
</gene>
<comment type="caution">
    <text evidence="3">The sequence shown here is derived from an EMBL/GenBank/DDBJ whole genome shotgun (WGS) entry which is preliminary data.</text>
</comment>
<dbReference type="PANTHER" id="PTHR11487">
    <property type="entry name" value="THIOESTERASE"/>
    <property type="match status" value="1"/>
</dbReference>
<dbReference type="RefSeq" id="WP_272435756.1">
    <property type="nucleotide sequence ID" value="NZ_JAMQKB010000003.1"/>
</dbReference>
<dbReference type="PANTHER" id="PTHR11487:SF0">
    <property type="entry name" value="S-ACYL FATTY ACID SYNTHASE THIOESTERASE, MEDIUM CHAIN"/>
    <property type="match status" value="1"/>
</dbReference>
<protein>
    <submittedName>
        <fullName evidence="3">Thioesterase domain-containing protein</fullName>
    </submittedName>
</protein>
<accession>A0A9X4AMY5</accession>
<proteinExistence type="inferred from homology"/>
<comment type="similarity">
    <text evidence="1">Belongs to the thioesterase family.</text>
</comment>
<sequence>MYKPTSSKWFGNYKNQYHGKLKLFCFPYAGAGASIFRNWPNQLSDVDVIPIQLPGRENRYNEPPELDMHNLAKKIGICIKPYLEEPFVFFGHSMGALISFELTRFIRREFNILPRLLIISACRAPQCKKSEPLSCLPTKDFLKKVEDLNGTSNQILNNPDLIQLIEPILRKDFYLCETYKYQKESPLECPITVYGGAHDSVSSEEELSLWSKHTSNTFEKKIFPGGHFYFLDNICFMKILNERLDGLVKL</sequence>
<dbReference type="InterPro" id="IPR029058">
    <property type="entry name" value="AB_hydrolase_fold"/>
</dbReference>
<evidence type="ECO:0000313" key="3">
    <source>
        <dbReference type="EMBL" id="MDC3423970.1"/>
    </source>
</evidence>
<evidence type="ECO:0000259" key="2">
    <source>
        <dbReference type="Pfam" id="PF00975"/>
    </source>
</evidence>
<dbReference type="AlphaFoldDB" id="A0A9X4AMY5"/>
<name>A0A9X4AMY5_9BACI</name>
<organism evidence="3 4">
    <name type="scientific">Terrihalobacillus insolitus</name>
    <dbReference type="NCBI Taxonomy" id="2950438"/>
    <lineage>
        <taxon>Bacteria</taxon>
        <taxon>Bacillati</taxon>
        <taxon>Bacillota</taxon>
        <taxon>Bacilli</taxon>
        <taxon>Bacillales</taxon>
        <taxon>Bacillaceae</taxon>
        <taxon>Terrihalobacillus</taxon>
    </lineage>
</organism>
<evidence type="ECO:0000313" key="4">
    <source>
        <dbReference type="Proteomes" id="UP001145050"/>
    </source>
</evidence>
<dbReference type="Gene3D" id="3.40.50.1820">
    <property type="entry name" value="alpha/beta hydrolase"/>
    <property type="match status" value="1"/>
</dbReference>
<keyword evidence="4" id="KW-1185">Reference proteome</keyword>
<dbReference type="EMBL" id="JAMQKB010000003">
    <property type="protein sequence ID" value="MDC3423970.1"/>
    <property type="molecule type" value="Genomic_DNA"/>
</dbReference>
<dbReference type="Proteomes" id="UP001145050">
    <property type="component" value="Unassembled WGS sequence"/>
</dbReference>
<dbReference type="InterPro" id="IPR012223">
    <property type="entry name" value="TEII"/>
</dbReference>
<reference evidence="3" key="1">
    <citation type="submission" date="2022-06" db="EMBL/GenBank/DDBJ databases">
        <title>Aquibacillus sp. a new bacterium isolated from soil saline samples.</title>
        <authorList>
            <person name="Galisteo C."/>
            <person name="De La Haba R."/>
            <person name="Sanchez-Porro C."/>
            <person name="Ventosa A."/>
        </authorList>
    </citation>
    <scope>NUCLEOTIDE SEQUENCE</scope>
    <source>
        <strain evidence="3">3ASR75-11</strain>
    </source>
</reference>